<evidence type="ECO:0000259" key="3">
    <source>
        <dbReference type="Pfam" id="PF00263"/>
    </source>
</evidence>
<dbReference type="EMBL" id="CP092109">
    <property type="protein sequence ID" value="UWZ80252.1"/>
    <property type="molecule type" value="Genomic_DNA"/>
</dbReference>
<dbReference type="InterPro" id="IPR004846">
    <property type="entry name" value="T2SS/T3SS_dom"/>
</dbReference>
<dbReference type="Proteomes" id="UP001060414">
    <property type="component" value="Chromosome"/>
</dbReference>
<evidence type="ECO:0000259" key="4">
    <source>
        <dbReference type="Pfam" id="PF13629"/>
    </source>
</evidence>
<keyword evidence="2" id="KW-0732">Signal</keyword>
<organism evidence="5 6">
    <name type="scientific">Geoalkalibacter halelectricus</name>
    <dbReference type="NCBI Taxonomy" id="2847045"/>
    <lineage>
        <taxon>Bacteria</taxon>
        <taxon>Pseudomonadati</taxon>
        <taxon>Thermodesulfobacteriota</taxon>
        <taxon>Desulfuromonadia</taxon>
        <taxon>Desulfuromonadales</taxon>
        <taxon>Geoalkalibacteraceae</taxon>
        <taxon>Geoalkalibacter</taxon>
    </lineage>
</organism>
<evidence type="ECO:0000313" key="6">
    <source>
        <dbReference type="Proteomes" id="UP001060414"/>
    </source>
</evidence>
<sequence length="522" mass="56150">MNFRFLLSSLLMVLLLVPGVTPAWADNGPRRTLNVKVGGTGFLDTTHAVKRASVVNPEIADIVIISPKELYAYGKQPGYTTVILWEEGRDRSLLDVVVSLDLTALKERIHGLFPNEQIEVHGSETGVVLSGTVSGPEVVEQVLRLARTFMPRLAEAADAGPGTGVSGGGITNLMRVGGVQQVMLEVKFAEVTRSSGKDWQAGFGLDKLGSDFQGAFGVGNVFTPIEDAFIFANFPNAPKQAGIFEGAIDGLIQNPSSLLVNFAGNPANMFMQINNFKMALNMLETEGLARILAEPRLVTQSGKEASFLAGGEFPIPVSTGLNEISIEFKEFGVALRFTPIVLADGKISLRVAPSVSQIASTSSIPAGIVGTNFIVPNLATRKLDTTVELHDGQTLALAGLLQDDLREQVNKVPGLGNLPILGQLFRSTSYQQQKTDLLIAVTPHLVKPVREGELRFPGENFRPPNAYEFYIEGRLEGRRTADAPAGLSRHEFAPPAVETRRGGLEGAFGYQPLATQHKEAVQ</sequence>
<dbReference type="Pfam" id="PF00263">
    <property type="entry name" value="Secretin"/>
    <property type="match status" value="1"/>
</dbReference>
<evidence type="ECO:0000313" key="5">
    <source>
        <dbReference type="EMBL" id="UWZ80252.1"/>
    </source>
</evidence>
<evidence type="ECO:0000256" key="2">
    <source>
        <dbReference type="SAM" id="SignalP"/>
    </source>
</evidence>
<dbReference type="PROSITE" id="PS00875">
    <property type="entry name" value="T2SP_D"/>
    <property type="match status" value="1"/>
</dbReference>
<dbReference type="InterPro" id="IPR032789">
    <property type="entry name" value="T2SS-T3SS_pil_N"/>
</dbReference>
<comment type="similarity">
    <text evidence="1">Belongs to the bacterial secretin family.</text>
</comment>
<accession>A0ABY5ZM60</accession>
<dbReference type="PANTHER" id="PTHR30332:SF17">
    <property type="entry name" value="TYPE IV PILIATION SYSTEM PROTEIN DR_0774-RELATED"/>
    <property type="match status" value="1"/>
</dbReference>
<dbReference type="InterPro" id="IPR050810">
    <property type="entry name" value="Bact_Secretion_Sys_Channel"/>
</dbReference>
<dbReference type="PANTHER" id="PTHR30332">
    <property type="entry name" value="PROBABLE GENERAL SECRETION PATHWAY PROTEIN D"/>
    <property type="match status" value="1"/>
</dbReference>
<dbReference type="RefSeq" id="WP_260748609.1">
    <property type="nucleotide sequence ID" value="NZ_CP092109.1"/>
</dbReference>
<gene>
    <name evidence="5" type="ORF">L9S41_02355</name>
</gene>
<feature type="chain" id="PRO_5045150395" evidence="2">
    <location>
        <begin position="26"/>
        <end position="522"/>
    </location>
</feature>
<reference evidence="5" key="1">
    <citation type="journal article" date="2022" name="Environ. Microbiol.">
        <title>Geoalkalibacter halelectricus SAP #1 sp. nov. possessing extracellular electron transfer and mineral#reducing capabilities from a haloalkaline environment.</title>
        <authorList>
            <person name="Yadav S."/>
            <person name="Singh R."/>
            <person name="Sundharam S.S."/>
            <person name="Chaudhary S."/>
            <person name="Krishnamurthi S."/>
            <person name="Patil S.A."/>
        </authorList>
    </citation>
    <scope>NUCLEOTIDE SEQUENCE</scope>
    <source>
        <strain evidence="5">SAP-1</strain>
    </source>
</reference>
<dbReference type="InterPro" id="IPR001775">
    <property type="entry name" value="GspD/PilQ"/>
</dbReference>
<protein>
    <submittedName>
        <fullName evidence="5">Type II and III secretion system protein family protein</fullName>
    </submittedName>
</protein>
<feature type="domain" description="Type II/III secretion system secretin-like" evidence="3">
    <location>
        <begin position="283"/>
        <end position="447"/>
    </location>
</feature>
<feature type="signal peptide" evidence="2">
    <location>
        <begin position="1"/>
        <end position="25"/>
    </location>
</feature>
<keyword evidence="6" id="KW-1185">Reference proteome</keyword>
<proteinExistence type="inferred from homology"/>
<dbReference type="PRINTS" id="PR00811">
    <property type="entry name" value="BCTERIALGSPD"/>
</dbReference>
<name>A0ABY5ZM60_9BACT</name>
<evidence type="ECO:0000256" key="1">
    <source>
        <dbReference type="RuleBase" id="RU004003"/>
    </source>
</evidence>
<dbReference type="InterPro" id="IPR004845">
    <property type="entry name" value="T2SS_GspD_CS"/>
</dbReference>
<feature type="domain" description="Pilus formation protein N-terminal" evidence="4">
    <location>
        <begin position="30"/>
        <end position="99"/>
    </location>
</feature>
<dbReference type="Pfam" id="PF13629">
    <property type="entry name" value="T2SS-T3SS_pil_N"/>
    <property type="match status" value="1"/>
</dbReference>